<dbReference type="PANTHER" id="PTHR33375:SF7">
    <property type="entry name" value="CHROMOSOME 2-PARTITIONING PROTEIN PARB-RELATED"/>
    <property type="match status" value="1"/>
</dbReference>
<name>A0A7C3KJ70_9CYAN</name>
<dbReference type="InterPro" id="IPR036086">
    <property type="entry name" value="ParB/Sulfiredoxin_sf"/>
</dbReference>
<dbReference type="PANTHER" id="PTHR33375">
    <property type="entry name" value="CHROMOSOME-PARTITIONING PROTEIN PARB-RELATED"/>
    <property type="match status" value="1"/>
</dbReference>
<accession>A0A7C3KJ70</accession>
<dbReference type="InterPro" id="IPR041468">
    <property type="entry name" value="HTH_ParB/Spo0J"/>
</dbReference>
<dbReference type="Gene3D" id="1.10.10.2830">
    <property type="match status" value="1"/>
</dbReference>
<comment type="similarity">
    <text evidence="1">Belongs to the ParB family.</text>
</comment>
<dbReference type="Pfam" id="PF17762">
    <property type="entry name" value="HTH_ParB"/>
    <property type="match status" value="1"/>
</dbReference>
<evidence type="ECO:0000256" key="2">
    <source>
        <dbReference type="ARBA" id="ARBA00023125"/>
    </source>
</evidence>
<reference evidence="4" key="1">
    <citation type="journal article" date="2020" name="mSystems">
        <title>Genome- and Community-Level Interaction Insights into Carbon Utilization and Element Cycling Functions of Hydrothermarchaeota in Hydrothermal Sediment.</title>
        <authorList>
            <person name="Zhou Z."/>
            <person name="Liu Y."/>
            <person name="Xu W."/>
            <person name="Pan J."/>
            <person name="Luo Z.H."/>
            <person name="Li M."/>
        </authorList>
    </citation>
    <scope>NUCLEOTIDE SEQUENCE [LARGE SCALE GENOMIC DNA]</scope>
    <source>
        <strain evidence="4">SpSt-418</strain>
    </source>
</reference>
<sequence>MPKERKTLSDAVIQRFMVDPDSTKADQPVTTIPLSSINLSARRQPRRYFDPDKMAQLVASVKEHGILEPVLVRPLKNGQYELIAGERRVRAAKESGLMDIPAVSRDFSDQEAIQVSLIENLQRDDLNPVEETEAILELLSVTLGLTSSEVKSIIYQAANAKNRGQELKENVFFYLEQIDAYLKVIGRFSIDSFRTSRLPLLNLPASLLEVLREGKLEYTKARTLARIKDERMRDKLLQKAIDQSLSLNEIRSEIKSLSSDPEETVDQALVDRLSRIMKQLKQGNGLNHNSKREQITKLLDQLEELVA</sequence>
<feature type="domain" description="ParB-like N-terminal" evidence="3">
    <location>
        <begin position="30"/>
        <end position="121"/>
    </location>
</feature>
<dbReference type="InterPro" id="IPR004437">
    <property type="entry name" value="ParB/RepB/Spo0J"/>
</dbReference>
<proteinExistence type="inferred from homology"/>
<evidence type="ECO:0000259" key="3">
    <source>
        <dbReference type="SMART" id="SM00470"/>
    </source>
</evidence>
<dbReference type="Gene3D" id="3.90.1530.30">
    <property type="match status" value="1"/>
</dbReference>
<dbReference type="NCBIfam" id="TIGR00180">
    <property type="entry name" value="parB_part"/>
    <property type="match status" value="1"/>
</dbReference>
<comment type="caution">
    <text evidence="4">The sequence shown here is derived from an EMBL/GenBank/DDBJ whole genome shotgun (WGS) entry which is preliminary data.</text>
</comment>
<dbReference type="SMART" id="SM00470">
    <property type="entry name" value="ParB"/>
    <property type="match status" value="1"/>
</dbReference>
<evidence type="ECO:0000313" key="4">
    <source>
        <dbReference type="EMBL" id="HFN01691.1"/>
    </source>
</evidence>
<dbReference type="CDD" id="cd16393">
    <property type="entry name" value="SPO0J_N"/>
    <property type="match status" value="1"/>
</dbReference>
<dbReference type="GO" id="GO:0005694">
    <property type="term" value="C:chromosome"/>
    <property type="evidence" value="ECO:0007669"/>
    <property type="project" value="TreeGrafter"/>
</dbReference>
<dbReference type="Pfam" id="PF02195">
    <property type="entry name" value="ParB_N"/>
    <property type="match status" value="1"/>
</dbReference>
<dbReference type="SUPFAM" id="SSF110849">
    <property type="entry name" value="ParB/Sulfiredoxin"/>
    <property type="match status" value="1"/>
</dbReference>
<keyword evidence="2" id="KW-0238">DNA-binding</keyword>
<dbReference type="EMBL" id="DSRU01000437">
    <property type="protein sequence ID" value="HFN01691.1"/>
    <property type="molecule type" value="Genomic_DNA"/>
</dbReference>
<dbReference type="InterPro" id="IPR003115">
    <property type="entry name" value="ParB_N"/>
</dbReference>
<dbReference type="GO" id="GO:0007059">
    <property type="term" value="P:chromosome segregation"/>
    <property type="evidence" value="ECO:0007669"/>
    <property type="project" value="TreeGrafter"/>
</dbReference>
<dbReference type="SUPFAM" id="SSF109709">
    <property type="entry name" value="KorB DNA-binding domain-like"/>
    <property type="match status" value="1"/>
</dbReference>
<dbReference type="InterPro" id="IPR050336">
    <property type="entry name" value="Chromosome_partition/occlusion"/>
</dbReference>
<dbReference type="GO" id="GO:0003677">
    <property type="term" value="F:DNA binding"/>
    <property type="evidence" value="ECO:0007669"/>
    <property type="project" value="UniProtKB-KW"/>
</dbReference>
<dbReference type="AlphaFoldDB" id="A0A7C3KJ70"/>
<evidence type="ECO:0000256" key="1">
    <source>
        <dbReference type="ARBA" id="ARBA00006295"/>
    </source>
</evidence>
<gene>
    <name evidence="4" type="ORF">ENR64_28900</name>
</gene>
<organism evidence="4">
    <name type="scientific">Oscillatoriales cyanobacterium SpSt-418</name>
    <dbReference type="NCBI Taxonomy" id="2282169"/>
    <lineage>
        <taxon>Bacteria</taxon>
        <taxon>Bacillati</taxon>
        <taxon>Cyanobacteriota</taxon>
        <taxon>Cyanophyceae</taxon>
        <taxon>Oscillatoriophycideae</taxon>
        <taxon>Oscillatoriales</taxon>
    </lineage>
</organism>
<protein>
    <submittedName>
        <fullName evidence="4">ParB/RepB/Spo0J family partition protein</fullName>
    </submittedName>
</protein>
<dbReference type="FunFam" id="3.90.1530.30:FF:000001">
    <property type="entry name" value="Chromosome partitioning protein ParB"/>
    <property type="match status" value="1"/>
</dbReference>